<evidence type="ECO:0000313" key="4">
    <source>
        <dbReference type="Proteomes" id="UP000077266"/>
    </source>
</evidence>
<gene>
    <name evidence="3" type="ORF">EXIGLDRAFT_599226</name>
</gene>
<keyword evidence="1" id="KW-0479">Metal-binding</keyword>
<proteinExistence type="inferred from homology"/>
<dbReference type="Pfam" id="PF13640">
    <property type="entry name" value="2OG-FeII_Oxy_3"/>
    <property type="match status" value="1"/>
</dbReference>
<evidence type="ECO:0000313" key="3">
    <source>
        <dbReference type="EMBL" id="KZW04463.1"/>
    </source>
</evidence>
<dbReference type="GO" id="GO:0016491">
    <property type="term" value="F:oxidoreductase activity"/>
    <property type="evidence" value="ECO:0007669"/>
    <property type="project" value="UniProtKB-KW"/>
</dbReference>
<dbReference type="AlphaFoldDB" id="A0A165R3T8"/>
<dbReference type="InParanoid" id="A0A165R3T8"/>
<keyword evidence="1" id="KW-0560">Oxidoreductase</keyword>
<dbReference type="EMBL" id="KV425882">
    <property type="protein sequence ID" value="KZW04463.1"/>
    <property type="molecule type" value="Genomic_DNA"/>
</dbReference>
<keyword evidence="4" id="KW-1185">Reference proteome</keyword>
<evidence type="ECO:0000259" key="2">
    <source>
        <dbReference type="PROSITE" id="PS51471"/>
    </source>
</evidence>
<dbReference type="PANTHER" id="PTHR33099">
    <property type="entry name" value="FE2OG DIOXYGENASE DOMAIN-CONTAINING PROTEIN"/>
    <property type="match status" value="1"/>
</dbReference>
<keyword evidence="1" id="KW-0408">Iron</keyword>
<dbReference type="OrthoDB" id="27483at2759"/>
<dbReference type="PANTHER" id="PTHR33099:SF14">
    <property type="entry name" value="PROLYL 4-HYDROXYLASE ALPHA SUBUNIT FE(2+) 2OG DIOXYGENASE DOMAIN-CONTAINING PROTEIN"/>
    <property type="match status" value="1"/>
</dbReference>
<dbReference type="InterPro" id="IPR005123">
    <property type="entry name" value="Oxoglu/Fe-dep_dioxygenase_dom"/>
</dbReference>
<protein>
    <recommendedName>
        <fullName evidence="2">Fe2OG dioxygenase domain-containing protein</fullName>
    </recommendedName>
</protein>
<dbReference type="GO" id="GO:0046872">
    <property type="term" value="F:metal ion binding"/>
    <property type="evidence" value="ECO:0007669"/>
    <property type="project" value="UniProtKB-KW"/>
</dbReference>
<dbReference type="Proteomes" id="UP000077266">
    <property type="component" value="Unassembled WGS sequence"/>
</dbReference>
<reference evidence="3 4" key="1">
    <citation type="journal article" date="2016" name="Mol. Biol. Evol.">
        <title>Comparative Genomics of Early-Diverging Mushroom-Forming Fungi Provides Insights into the Origins of Lignocellulose Decay Capabilities.</title>
        <authorList>
            <person name="Nagy L.G."/>
            <person name="Riley R."/>
            <person name="Tritt A."/>
            <person name="Adam C."/>
            <person name="Daum C."/>
            <person name="Floudas D."/>
            <person name="Sun H."/>
            <person name="Yadav J.S."/>
            <person name="Pangilinan J."/>
            <person name="Larsson K.H."/>
            <person name="Matsuura K."/>
            <person name="Barry K."/>
            <person name="Labutti K."/>
            <person name="Kuo R."/>
            <person name="Ohm R.A."/>
            <person name="Bhattacharya S.S."/>
            <person name="Shirouzu T."/>
            <person name="Yoshinaga Y."/>
            <person name="Martin F.M."/>
            <person name="Grigoriev I.V."/>
            <person name="Hibbett D.S."/>
        </authorList>
    </citation>
    <scope>NUCLEOTIDE SEQUENCE [LARGE SCALE GENOMIC DNA]</scope>
    <source>
        <strain evidence="3 4">HHB12029</strain>
    </source>
</reference>
<dbReference type="STRING" id="1314781.A0A165R3T8"/>
<comment type="similarity">
    <text evidence="1">Belongs to the iron/ascorbate-dependent oxidoreductase family.</text>
</comment>
<dbReference type="Gene3D" id="2.60.120.620">
    <property type="entry name" value="q2cbj1_9rhob like domain"/>
    <property type="match status" value="1"/>
</dbReference>
<organism evidence="3 4">
    <name type="scientific">Exidia glandulosa HHB12029</name>
    <dbReference type="NCBI Taxonomy" id="1314781"/>
    <lineage>
        <taxon>Eukaryota</taxon>
        <taxon>Fungi</taxon>
        <taxon>Dikarya</taxon>
        <taxon>Basidiomycota</taxon>
        <taxon>Agaricomycotina</taxon>
        <taxon>Agaricomycetes</taxon>
        <taxon>Auriculariales</taxon>
        <taxon>Exidiaceae</taxon>
        <taxon>Exidia</taxon>
    </lineage>
</organism>
<dbReference type="PROSITE" id="PS51471">
    <property type="entry name" value="FE2OG_OXY"/>
    <property type="match status" value="1"/>
</dbReference>
<dbReference type="InterPro" id="IPR044862">
    <property type="entry name" value="Pro_4_hyd_alph_FE2OG_OXY"/>
</dbReference>
<sequence length="419" mass="46228">MSVSDAQRALILDALVDPKPFYGQGVHTFPAHQLILHAGKVPLYAAPVSSATLCSLRAALSSRIDLGKGAASVDELERLANACQAATFGRNQLDVLDESYRKAGKLDNTDFALNLDITGSGLLDKVHDSLFGWEAQSRDIVAELYKLNVYQTGSFFKAHKDTPRGTTMFGSLVLTFPTPHEGGQLVLRHDGHEHVHDTSAADGVSWVAFFSDVEHEVLPVSSGHRVTLTYNLYIGTRNSPRIRPIVSDALSEAFRTLVADATFMPDGGRLGFGLRHQYPIPTEREEYTYLDQTANLLKGGDSALFNAIESAGLSPALRLRYINELWSHEEYLVDSVWEGADEECELGDIFYREDQIGPGYDDDPEDPRFKNFVWVVASNQKTRAQAHFITYGNEASIRYLYGDLVLVATVPSAAERLST</sequence>
<name>A0A165R3T8_EXIGL</name>
<feature type="domain" description="Fe2OG dioxygenase" evidence="2">
    <location>
        <begin position="139"/>
        <end position="234"/>
    </location>
</feature>
<evidence type="ECO:0000256" key="1">
    <source>
        <dbReference type="RuleBase" id="RU003682"/>
    </source>
</evidence>
<accession>A0A165R3T8</accession>